<keyword evidence="2" id="KW-1185">Reference proteome</keyword>
<dbReference type="Proteomes" id="UP001597492">
    <property type="component" value="Unassembled WGS sequence"/>
</dbReference>
<dbReference type="PANTHER" id="PTHR21174:SF0">
    <property type="entry name" value="HD PHOSPHOHYDROLASE FAMILY PROTEIN-RELATED"/>
    <property type="match status" value="1"/>
</dbReference>
<proteinExistence type="predicted"/>
<accession>A0ABW5V0U7</accession>
<dbReference type="PANTHER" id="PTHR21174">
    <property type="match status" value="1"/>
</dbReference>
<sequence>MVIVDGNNLDEAGLPDSVQQRLLEMWQEPHRDYHGVSHLAAGLAALDELGGTQLEKIAFWCHDAVHTNTSPADEHASVDVAEQLLWGNLTDTELDEVTRLILVTIAHQPAPDDLAGARVSDADLVGLAADWDTYEANIEGIRVELPELTGREWRARRRAQLEGLVARPRLFFTEYGAAHWEDPARVNLLRELDDLR</sequence>
<evidence type="ECO:0000313" key="2">
    <source>
        <dbReference type="Proteomes" id="UP001597492"/>
    </source>
</evidence>
<dbReference type="PIRSF" id="PIRSF035170">
    <property type="entry name" value="HD_phosphohydro"/>
    <property type="match status" value="1"/>
</dbReference>
<dbReference type="SUPFAM" id="SSF109604">
    <property type="entry name" value="HD-domain/PDEase-like"/>
    <property type="match status" value="1"/>
</dbReference>
<reference evidence="2" key="1">
    <citation type="journal article" date="2019" name="Int. J. Syst. Evol. Microbiol.">
        <title>The Global Catalogue of Microorganisms (GCM) 10K type strain sequencing project: providing services to taxonomists for standard genome sequencing and annotation.</title>
        <authorList>
            <consortium name="The Broad Institute Genomics Platform"/>
            <consortium name="The Broad Institute Genome Sequencing Center for Infectious Disease"/>
            <person name="Wu L."/>
            <person name="Ma J."/>
        </authorList>
    </citation>
    <scope>NUCLEOTIDE SEQUENCE [LARGE SCALE GENOMIC DNA]</scope>
    <source>
        <strain evidence="2">TISTR 1514</strain>
    </source>
</reference>
<protein>
    <recommendedName>
        <fullName evidence="3">Metal-dependent phosphohydrolase</fullName>
    </recommendedName>
</protein>
<organism evidence="1 2">
    <name type="scientific">Gulosibacter faecalis</name>
    <dbReference type="NCBI Taxonomy" id="272240"/>
    <lineage>
        <taxon>Bacteria</taxon>
        <taxon>Bacillati</taxon>
        <taxon>Actinomycetota</taxon>
        <taxon>Actinomycetes</taxon>
        <taxon>Micrococcales</taxon>
        <taxon>Microbacteriaceae</taxon>
        <taxon>Gulosibacter</taxon>
    </lineage>
</organism>
<gene>
    <name evidence="1" type="ORF">ACFSW7_13175</name>
</gene>
<evidence type="ECO:0000313" key="1">
    <source>
        <dbReference type="EMBL" id="MFD2759330.1"/>
    </source>
</evidence>
<evidence type="ECO:0008006" key="3">
    <source>
        <dbReference type="Google" id="ProtNLM"/>
    </source>
</evidence>
<comment type="caution">
    <text evidence="1">The sequence shown here is derived from an EMBL/GenBank/DDBJ whole genome shotgun (WGS) entry which is preliminary data.</text>
</comment>
<dbReference type="EMBL" id="JBHUNE010000010">
    <property type="protein sequence ID" value="MFD2759330.1"/>
    <property type="molecule type" value="Genomic_DNA"/>
</dbReference>
<dbReference type="RefSeq" id="WP_019619736.1">
    <property type="nucleotide sequence ID" value="NZ_JBHUNE010000010.1"/>
</dbReference>
<name>A0ABW5V0U7_9MICO</name>
<dbReference type="InterPro" id="IPR009218">
    <property type="entry name" value="HD_phosphohydro"/>
</dbReference>